<dbReference type="EMBL" id="MELI01000100">
    <property type="protein sequence ID" value="OFW32302.1"/>
    <property type="molecule type" value="Genomic_DNA"/>
</dbReference>
<protein>
    <submittedName>
        <fullName evidence="1">Uncharacterized protein</fullName>
    </submittedName>
</protein>
<proteinExistence type="predicted"/>
<evidence type="ECO:0000313" key="2">
    <source>
        <dbReference type="Proteomes" id="UP000178086"/>
    </source>
</evidence>
<evidence type="ECO:0000313" key="1">
    <source>
        <dbReference type="EMBL" id="OFW32302.1"/>
    </source>
</evidence>
<accession>A0A1F2UGW4</accession>
<dbReference type="Proteomes" id="UP000178086">
    <property type="component" value="Unassembled WGS sequence"/>
</dbReference>
<comment type="caution">
    <text evidence="1">The sequence shown here is derived from an EMBL/GenBank/DDBJ whole genome shotgun (WGS) entry which is preliminary data.</text>
</comment>
<organism evidence="1 2">
    <name type="scientific">Candidatus Aquicultor primus</name>
    <dbReference type="NCBI Taxonomy" id="1797195"/>
    <lineage>
        <taxon>Bacteria</taxon>
        <taxon>Bacillati</taxon>
        <taxon>Actinomycetota</taxon>
        <taxon>Candidatus Aquicultoria</taxon>
        <taxon>Candidatus Aquicultorales</taxon>
        <taxon>Candidatus Aquicultoraceae</taxon>
        <taxon>Candidatus Aquicultor</taxon>
    </lineage>
</organism>
<dbReference type="AlphaFoldDB" id="A0A1F2UGW4"/>
<gene>
    <name evidence="1" type="ORF">A2074_02545</name>
</gene>
<sequence length="66" mass="7363">MGSDSFIKPRFCQDNAEDMNRLSDCYLGATRSHWSIFSFAIESYSVGAEQSSANVILNGFETSILF</sequence>
<name>A0A1F2UGW4_9ACTN</name>
<reference evidence="1 2" key="1">
    <citation type="journal article" date="2016" name="Nat. Commun.">
        <title>Thousands of microbial genomes shed light on interconnected biogeochemical processes in an aquifer system.</title>
        <authorList>
            <person name="Anantharaman K."/>
            <person name="Brown C.T."/>
            <person name="Hug L.A."/>
            <person name="Sharon I."/>
            <person name="Castelle C.J."/>
            <person name="Probst A.J."/>
            <person name="Thomas B.C."/>
            <person name="Singh A."/>
            <person name="Wilkins M.J."/>
            <person name="Karaoz U."/>
            <person name="Brodie E.L."/>
            <person name="Williams K.H."/>
            <person name="Hubbard S.S."/>
            <person name="Banfield J.F."/>
        </authorList>
    </citation>
    <scope>NUCLEOTIDE SEQUENCE [LARGE SCALE GENOMIC DNA]</scope>
</reference>